<feature type="region of interest" description="Disordered" evidence="2">
    <location>
        <begin position="1"/>
        <end position="56"/>
    </location>
</feature>
<sequence length="176" mass="20606">MDIDIDISTLEIKENERKRNHSELSPSSSSTSNSLHQDESKQNDLNPRRSLRKRIRPLEPTIENCRVLRNPRKLSINSTMKDVQNYYLDKRIKLNSQALETIFEEPQKELYMSSKKLRRCINFINVSHEKPNKAKVKKRVLKAKKTNNFKKVVKKIDMDLLLSKLAVLDNANESED</sequence>
<dbReference type="InterPro" id="IPR028149">
    <property type="entry name" value="Tantalus-like"/>
</dbReference>
<keyword evidence="4" id="KW-1185">Reference proteome</keyword>
<dbReference type="GeneID" id="115884693"/>
<organism evidence="4 5">
    <name type="scientific">Sitophilus oryzae</name>
    <name type="common">Rice weevil</name>
    <name type="synonym">Curculio oryzae</name>
    <dbReference type="NCBI Taxonomy" id="7048"/>
    <lineage>
        <taxon>Eukaryota</taxon>
        <taxon>Metazoa</taxon>
        <taxon>Ecdysozoa</taxon>
        <taxon>Arthropoda</taxon>
        <taxon>Hexapoda</taxon>
        <taxon>Insecta</taxon>
        <taxon>Pterygota</taxon>
        <taxon>Neoptera</taxon>
        <taxon>Endopterygota</taxon>
        <taxon>Coleoptera</taxon>
        <taxon>Polyphaga</taxon>
        <taxon>Cucujiformia</taxon>
        <taxon>Curculionidae</taxon>
        <taxon>Dryophthorinae</taxon>
        <taxon>Sitophilus</taxon>
    </lineage>
</organism>
<protein>
    <submittedName>
        <fullName evidence="5 6">Uncharacterized protein LOC115884693</fullName>
    </submittedName>
</protein>
<name>A0A6J2Y6F6_SITOR</name>
<evidence type="ECO:0000259" key="3">
    <source>
        <dbReference type="Pfam" id="PF15386"/>
    </source>
</evidence>
<feature type="compositionally biased region" description="Low complexity" evidence="2">
    <location>
        <begin position="23"/>
        <end position="34"/>
    </location>
</feature>
<evidence type="ECO:0000313" key="5">
    <source>
        <dbReference type="RefSeq" id="XP_030759202.1"/>
    </source>
</evidence>
<reference evidence="5 6" key="1">
    <citation type="submission" date="2025-04" db="UniProtKB">
        <authorList>
            <consortium name="RefSeq"/>
        </authorList>
    </citation>
    <scope>IDENTIFICATION</scope>
    <source>
        <tissue evidence="5 6">Gonads</tissue>
    </source>
</reference>
<gene>
    <name evidence="5 6" type="primary">LOC115884693</name>
</gene>
<evidence type="ECO:0000256" key="1">
    <source>
        <dbReference type="ARBA" id="ARBA00022553"/>
    </source>
</evidence>
<evidence type="ECO:0000313" key="6">
    <source>
        <dbReference type="RefSeq" id="XP_030759203.1"/>
    </source>
</evidence>
<feature type="domain" description="Tantalus-like" evidence="3">
    <location>
        <begin position="70"/>
        <end position="109"/>
    </location>
</feature>
<evidence type="ECO:0000256" key="2">
    <source>
        <dbReference type="SAM" id="MobiDB-lite"/>
    </source>
</evidence>
<dbReference type="KEGG" id="soy:115884693"/>
<accession>A0A6J2Y6F6</accession>
<dbReference type="RefSeq" id="XP_030759203.1">
    <property type="nucleotide sequence ID" value="XM_030903343.1"/>
</dbReference>
<proteinExistence type="predicted"/>
<dbReference type="Proteomes" id="UP000504635">
    <property type="component" value="Unplaced"/>
</dbReference>
<evidence type="ECO:0000313" key="4">
    <source>
        <dbReference type="Proteomes" id="UP000504635"/>
    </source>
</evidence>
<dbReference type="OrthoDB" id="8035741at2759"/>
<dbReference type="Pfam" id="PF15386">
    <property type="entry name" value="Tantalus"/>
    <property type="match status" value="1"/>
</dbReference>
<dbReference type="RefSeq" id="XP_030759202.1">
    <property type="nucleotide sequence ID" value="XM_030903342.1"/>
</dbReference>
<dbReference type="AlphaFoldDB" id="A0A6J2Y6F6"/>
<keyword evidence="1" id="KW-0597">Phosphoprotein</keyword>